<dbReference type="OMA" id="EQLMIDV"/>
<feature type="coiled-coil region" evidence="1">
    <location>
        <begin position="122"/>
        <end position="192"/>
    </location>
</feature>
<feature type="transmembrane region" description="Helical" evidence="3">
    <location>
        <begin position="571"/>
        <end position="590"/>
    </location>
</feature>
<dbReference type="Gramene" id="KFK40316">
    <property type="protein sequence ID" value="KFK40316"/>
    <property type="gene ID" value="AALP_AA3G359000"/>
</dbReference>
<dbReference type="EMBL" id="CM002871">
    <property type="protein sequence ID" value="KFK40316.1"/>
    <property type="molecule type" value="Genomic_DNA"/>
</dbReference>
<evidence type="ECO:0000256" key="2">
    <source>
        <dbReference type="SAM" id="MobiDB-lite"/>
    </source>
</evidence>
<feature type="coiled-coil region" evidence="1">
    <location>
        <begin position="217"/>
        <end position="417"/>
    </location>
</feature>
<name>A0A087HDW4_ARAAL</name>
<feature type="compositionally biased region" description="Acidic residues" evidence="2">
    <location>
        <begin position="48"/>
        <end position="57"/>
    </location>
</feature>
<evidence type="ECO:0000256" key="1">
    <source>
        <dbReference type="SAM" id="Coils"/>
    </source>
</evidence>
<dbReference type="Proteomes" id="UP000029120">
    <property type="component" value="Chromosome 3"/>
</dbReference>
<keyword evidence="3" id="KW-1133">Transmembrane helix</keyword>
<dbReference type="AlphaFoldDB" id="A0A087HDW4"/>
<keyword evidence="3" id="KW-0472">Membrane</keyword>
<keyword evidence="5" id="KW-1185">Reference proteome</keyword>
<keyword evidence="3" id="KW-0812">Transmembrane</keyword>
<feature type="transmembrane region" description="Helical" evidence="3">
    <location>
        <begin position="516"/>
        <end position="535"/>
    </location>
</feature>
<evidence type="ECO:0000313" key="4">
    <source>
        <dbReference type="EMBL" id="KFK40316.1"/>
    </source>
</evidence>
<feature type="compositionally biased region" description="Polar residues" evidence="2">
    <location>
        <begin position="58"/>
        <end position="69"/>
    </location>
</feature>
<evidence type="ECO:0000313" key="5">
    <source>
        <dbReference type="Proteomes" id="UP000029120"/>
    </source>
</evidence>
<keyword evidence="1" id="KW-0175">Coiled coil</keyword>
<reference evidence="5" key="1">
    <citation type="journal article" date="2015" name="Nat. Plants">
        <title>Genome expansion of Arabis alpina linked with retrotransposition and reduced symmetric DNA methylation.</title>
        <authorList>
            <person name="Willing E.M."/>
            <person name="Rawat V."/>
            <person name="Mandakova T."/>
            <person name="Maumus F."/>
            <person name="James G.V."/>
            <person name="Nordstroem K.J."/>
            <person name="Becker C."/>
            <person name="Warthmann N."/>
            <person name="Chica C."/>
            <person name="Szarzynska B."/>
            <person name="Zytnicki M."/>
            <person name="Albani M.C."/>
            <person name="Kiefer C."/>
            <person name="Bergonzi S."/>
            <person name="Castaings L."/>
            <person name="Mateos J.L."/>
            <person name="Berns M.C."/>
            <person name="Bujdoso N."/>
            <person name="Piofczyk T."/>
            <person name="de Lorenzo L."/>
            <person name="Barrero-Sicilia C."/>
            <person name="Mateos I."/>
            <person name="Piednoel M."/>
            <person name="Hagmann J."/>
            <person name="Chen-Min-Tao R."/>
            <person name="Iglesias-Fernandez R."/>
            <person name="Schuster S.C."/>
            <person name="Alonso-Blanco C."/>
            <person name="Roudier F."/>
            <person name="Carbonero P."/>
            <person name="Paz-Ares J."/>
            <person name="Davis S.J."/>
            <person name="Pecinka A."/>
            <person name="Quesneville H."/>
            <person name="Colot V."/>
            <person name="Lysak M.A."/>
            <person name="Weigel D."/>
            <person name="Coupland G."/>
            <person name="Schneeberger K."/>
        </authorList>
    </citation>
    <scope>NUCLEOTIDE SEQUENCE [LARGE SCALE GENOMIC DNA]</scope>
    <source>
        <strain evidence="5">cv. Pajares</strain>
    </source>
</reference>
<gene>
    <name evidence="4" type="ordered locus">AALP_Aa3g359000</name>
</gene>
<feature type="region of interest" description="Disordered" evidence="2">
    <location>
        <begin position="44"/>
        <end position="79"/>
    </location>
</feature>
<accession>A0A087HDW4</accession>
<evidence type="ECO:0000256" key="3">
    <source>
        <dbReference type="SAM" id="Phobius"/>
    </source>
</evidence>
<organism evidence="4 5">
    <name type="scientific">Arabis alpina</name>
    <name type="common">Alpine rock-cress</name>
    <dbReference type="NCBI Taxonomy" id="50452"/>
    <lineage>
        <taxon>Eukaryota</taxon>
        <taxon>Viridiplantae</taxon>
        <taxon>Streptophyta</taxon>
        <taxon>Embryophyta</taxon>
        <taxon>Tracheophyta</taxon>
        <taxon>Spermatophyta</taxon>
        <taxon>Magnoliopsida</taxon>
        <taxon>eudicotyledons</taxon>
        <taxon>Gunneridae</taxon>
        <taxon>Pentapetalae</taxon>
        <taxon>rosids</taxon>
        <taxon>malvids</taxon>
        <taxon>Brassicales</taxon>
        <taxon>Brassicaceae</taxon>
        <taxon>Arabideae</taxon>
        <taxon>Arabis</taxon>
    </lineage>
</organism>
<dbReference type="OrthoDB" id="1112657at2759"/>
<feature type="transmembrane region" description="Helical" evidence="3">
    <location>
        <begin position="470"/>
        <end position="496"/>
    </location>
</feature>
<sequence length="595" mass="68961">MAEEEHLSTIIGDNLNSGAGMKRRIEYLESGLDALKLALEQLKRSNEVEEDDPDVEQSPDSAATIQPLEQGTDDESSSVDTEVVALKIKENSLRAEFVRKIAELDQKTRLADISSEKQTEDEQKKENFLQKLTQNLQDLKKQNDLLKKLQDLKKYNDLLDKLKDSKKHTHSLEKKLQDLKKYNDLLDKLKDSKKHTHSLEKKLQEHCDENHKLVVSKKQIEEQLQEVAQYLQDSKRDIDVLENKLKKMVEDKDDMDTDRERLKTKLQEIERAKDDFLEELTQNRQESEEKTNMLERNLKLKDKKLQEVCDENIRLVESKKYREEQLMIDVQEKDRKVQELRNMVESNKKVEEQLMIDVQEKDRKVQELLEQNTKLKKSSMDKETCLGTLQNIVQQKDEELMKLKERKENEIEMVEKEPMTRLERRMEVTPHNENKMREGLRTREGLGNFMGSLVALTSFLVSHANKDMKIMFFSGLVTLLGILLGTVFNDIVTIIFTDKEASTDKKGKSSKTLRSLFWILMGAILPLLVGGFIQTWWKRCLATSIVVFFEKVTVVYIWSNSYKIPKREASIVVCLGVVGIGLAAGLPQLLKLLVG</sequence>
<protein>
    <submittedName>
        <fullName evidence="4">Uncharacterized protein</fullName>
    </submittedName>
</protein>
<proteinExistence type="predicted"/>
<feature type="transmembrane region" description="Helical" evidence="3">
    <location>
        <begin position="541"/>
        <end position="559"/>
    </location>
</feature>